<dbReference type="SUPFAM" id="SSF117782">
    <property type="entry name" value="YbjQ-like"/>
    <property type="match status" value="1"/>
</dbReference>
<dbReference type="Pfam" id="PF01906">
    <property type="entry name" value="YbjQ_1"/>
    <property type="match status" value="1"/>
</dbReference>
<protein>
    <recommendedName>
        <fullName evidence="4">YbjQ family protein</fullName>
    </recommendedName>
</protein>
<proteinExistence type="inferred from homology"/>
<accession>A0A2W4YDV7</accession>
<dbReference type="InterPro" id="IPR002765">
    <property type="entry name" value="UPF0145_YbjQ-like"/>
</dbReference>
<comment type="similarity">
    <text evidence="1">Belongs to the UPF0145 family.</text>
</comment>
<dbReference type="Proteomes" id="UP000249081">
    <property type="component" value="Unassembled WGS sequence"/>
</dbReference>
<dbReference type="InterPro" id="IPR035439">
    <property type="entry name" value="UPF0145_dom_sf"/>
</dbReference>
<evidence type="ECO:0000313" key="2">
    <source>
        <dbReference type="EMBL" id="PZO45491.1"/>
    </source>
</evidence>
<evidence type="ECO:0000313" key="3">
    <source>
        <dbReference type="Proteomes" id="UP000249081"/>
    </source>
</evidence>
<gene>
    <name evidence="2" type="ORF">DCF17_01400</name>
</gene>
<dbReference type="EMBL" id="QBMN01000005">
    <property type="protein sequence ID" value="PZO45491.1"/>
    <property type="molecule type" value="Genomic_DNA"/>
</dbReference>
<dbReference type="PANTHER" id="PTHR34068">
    <property type="entry name" value="UPF0145 PROTEIN YBJQ"/>
    <property type="match status" value="1"/>
</dbReference>
<evidence type="ECO:0000256" key="1">
    <source>
        <dbReference type="ARBA" id="ARBA00010751"/>
    </source>
</evidence>
<organism evidence="2 3">
    <name type="scientific">Shackletoniella antarctica</name>
    <dbReference type="NCBI Taxonomy" id="268115"/>
    <lineage>
        <taxon>Bacteria</taxon>
        <taxon>Bacillati</taxon>
        <taxon>Cyanobacteriota</taxon>
        <taxon>Cyanophyceae</taxon>
        <taxon>Oculatellales</taxon>
        <taxon>Oculatellaceae</taxon>
        <taxon>Shackletoniella</taxon>
    </lineage>
</organism>
<dbReference type="Gene3D" id="3.30.110.70">
    <property type="entry name" value="Hypothetical protein apc22750. Chain B"/>
    <property type="match status" value="1"/>
</dbReference>
<reference evidence="2 3" key="2">
    <citation type="submission" date="2018-06" db="EMBL/GenBank/DDBJ databases">
        <title>Metagenomic assembly of (sub)arctic Cyanobacteria and their associated microbiome from non-axenic cultures.</title>
        <authorList>
            <person name="Baurain D."/>
        </authorList>
    </citation>
    <scope>NUCLEOTIDE SEQUENCE [LARGE SCALE GENOMIC DNA]</scope>
    <source>
        <strain evidence="2">ULC041bin1</strain>
    </source>
</reference>
<comment type="caution">
    <text evidence="2">The sequence shown here is derived from an EMBL/GenBank/DDBJ whole genome shotgun (WGS) entry which is preliminary data.</text>
</comment>
<reference evidence="3" key="1">
    <citation type="submission" date="2018-04" db="EMBL/GenBank/DDBJ databases">
        <authorList>
            <person name="Cornet L."/>
        </authorList>
    </citation>
    <scope>NUCLEOTIDE SEQUENCE [LARGE SCALE GENOMIC DNA]</scope>
</reference>
<evidence type="ECO:0008006" key="4">
    <source>
        <dbReference type="Google" id="ProtNLM"/>
    </source>
</evidence>
<name>A0A2W4YDV7_9CYAN</name>
<dbReference type="AlphaFoldDB" id="A0A2W4YDV7"/>
<dbReference type="PANTHER" id="PTHR34068:SF1">
    <property type="entry name" value="UPF0145 PROTEIN YBJQ"/>
    <property type="match status" value="1"/>
</dbReference>
<sequence>MEGWIFFAVLLAIGFFFGSRAEQQHFRDLQRREQALGGLVISVVGAKVALPDAAGAELFVGSVVVSSDYFKTFVAGLLKLVGGRIGVYETLLERGRREALLRMEEAALDWGAERVVNVRIQTAELGGNNGQGIVALEVIAYGTGVR</sequence>